<feature type="transmembrane region" description="Helical" evidence="7">
    <location>
        <begin position="146"/>
        <end position="166"/>
    </location>
</feature>
<evidence type="ECO:0000256" key="2">
    <source>
        <dbReference type="ARBA" id="ARBA00022618"/>
    </source>
</evidence>
<dbReference type="Pfam" id="PF03799">
    <property type="entry name" value="FtsQ_DivIB_C"/>
    <property type="match status" value="1"/>
</dbReference>
<dbReference type="AlphaFoldDB" id="A0AAW9HM19"/>
<keyword evidence="4 7" id="KW-1133">Transmembrane helix</keyword>
<keyword evidence="2 9" id="KW-0132">Cell division</keyword>
<feature type="region of interest" description="Disordered" evidence="6">
    <location>
        <begin position="1"/>
        <end position="94"/>
    </location>
</feature>
<dbReference type="PANTHER" id="PTHR37820">
    <property type="entry name" value="CELL DIVISION PROTEIN DIVIB"/>
    <property type="match status" value="1"/>
</dbReference>
<gene>
    <name evidence="9" type="ORF">R6G80_04275</name>
</gene>
<evidence type="ECO:0000313" key="9">
    <source>
        <dbReference type="EMBL" id="MDY5154940.1"/>
    </source>
</evidence>
<proteinExistence type="predicted"/>
<evidence type="ECO:0000256" key="7">
    <source>
        <dbReference type="SAM" id="Phobius"/>
    </source>
</evidence>
<dbReference type="PANTHER" id="PTHR37820:SF1">
    <property type="entry name" value="CELL DIVISION PROTEIN FTSQ"/>
    <property type="match status" value="1"/>
</dbReference>
<evidence type="ECO:0000256" key="5">
    <source>
        <dbReference type="ARBA" id="ARBA00023306"/>
    </source>
</evidence>
<sequence length="366" mass="40457">MRVPRRGSTGSGSRGERRRDPRSHDGHRRSESYGGKNAEERKLDGAHASRKREEEERHAPSPQHFSEEKRKTKHRETQVSRGNPVSREKPSAVTAPITYDSEVVTVASVSAVSGPSSSHNIVDVDTHRDEKKAEKKRVFRRKGMRIFVALLLVATVIWCIFFNPLWGLDRRNITVVGMGKDSVVSAKEIAGFVGKDEGVPITRLSMRTIGQDVMNVFPEVKLAEVSRSWRNGLRVNLTMRTPVACIVTAKGCSATDRAGYIFPVKEEIARNLPRIELPHGSEKNRQQSITTSAVDVLVSLNAQVRAMVSRITVDKNGRVSLVLTSGKTVIWGDMSRPDIKSQALKALINEPGATIDISEPTAAIVQ</sequence>
<dbReference type="InterPro" id="IPR050487">
    <property type="entry name" value="FtsQ_DivIB"/>
</dbReference>
<dbReference type="GO" id="GO:0051301">
    <property type="term" value="P:cell division"/>
    <property type="evidence" value="ECO:0007669"/>
    <property type="project" value="UniProtKB-KW"/>
</dbReference>
<comment type="caution">
    <text evidence="9">The sequence shown here is derived from an EMBL/GenBank/DDBJ whole genome shotgun (WGS) entry which is preliminary data.</text>
</comment>
<organism evidence="9 10">
    <name type="scientific">Actinotignum urinale</name>
    <dbReference type="NCBI Taxonomy" id="190146"/>
    <lineage>
        <taxon>Bacteria</taxon>
        <taxon>Bacillati</taxon>
        <taxon>Actinomycetota</taxon>
        <taxon>Actinomycetes</taxon>
        <taxon>Actinomycetales</taxon>
        <taxon>Actinomycetaceae</taxon>
        <taxon>Actinotignum</taxon>
    </lineage>
</organism>
<dbReference type="InterPro" id="IPR005548">
    <property type="entry name" value="Cell_div_FtsQ/DivIB_C"/>
</dbReference>
<feature type="compositionally biased region" description="Basic and acidic residues" evidence="6">
    <location>
        <begin position="14"/>
        <end position="78"/>
    </location>
</feature>
<evidence type="ECO:0000313" key="10">
    <source>
        <dbReference type="Proteomes" id="UP001281731"/>
    </source>
</evidence>
<dbReference type="GO" id="GO:0005886">
    <property type="term" value="C:plasma membrane"/>
    <property type="evidence" value="ECO:0007669"/>
    <property type="project" value="TreeGrafter"/>
</dbReference>
<evidence type="ECO:0000256" key="6">
    <source>
        <dbReference type="SAM" id="MobiDB-lite"/>
    </source>
</evidence>
<accession>A0AAW9HM19</accession>
<name>A0AAW9HM19_9ACTO</name>
<dbReference type="Proteomes" id="UP001281731">
    <property type="component" value="Unassembled WGS sequence"/>
</dbReference>
<keyword evidence="5" id="KW-0131">Cell cycle</keyword>
<reference evidence="9" key="1">
    <citation type="submission" date="2023-10" db="EMBL/GenBank/DDBJ databases">
        <title>Whole Genome based description of the genera Actinobaculum and Actinotignum reveals a complex phylogenetic relationship within the species included in the genus Actinotignum.</title>
        <authorList>
            <person name="Jensen C.S."/>
            <person name="Dargis R."/>
            <person name="Kemp M."/>
            <person name="Christensen J.J."/>
        </authorList>
    </citation>
    <scope>NUCLEOTIDE SEQUENCE</scope>
    <source>
        <strain evidence="9">SLA_B511</strain>
    </source>
</reference>
<dbReference type="EMBL" id="JAWNGC010000004">
    <property type="protein sequence ID" value="MDY5154940.1"/>
    <property type="molecule type" value="Genomic_DNA"/>
</dbReference>
<evidence type="ECO:0000256" key="1">
    <source>
        <dbReference type="ARBA" id="ARBA00022475"/>
    </source>
</evidence>
<feature type="domain" description="Cell division protein FtsQ/DivIB C-terminal" evidence="8">
    <location>
        <begin position="256"/>
        <end position="351"/>
    </location>
</feature>
<evidence type="ECO:0000256" key="4">
    <source>
        <dbReference type="ARBA" id="ARBA00022989"/>
    </source>
</evidence>
<keyword evidence="7" id="KW-0472">Membrane</keyword>
<evidence type="ECO:0000256" key="3">
    <source>
        <dbReference type="ARBA" id="ARBA00022692"/>
    </source>
</evidence>
<keyword evidence="3 7" id="KW-0812">Transmembrane</keyword>
<dbReference type="RefSeq" id="WP_022865665.1">
    <property type="nucleotide sequence ID" value="NZ_CP171105.1"/>
</dbReference>
<protein>
    <submittedName>
        <fullName evidence="9">Cell division protein FtsQ/DivIB</fullName>
    </submittedName>
</protein>
<evidence type="ECO:0000259" key="8">
    <source>
        <dbReference type="Pfam" id="PF03799"/>
    </source>
</evidence>
<keyword evidence="1" id="KW-1003">Cell membrane</keyword>